<gene>
    <name evidence="2" type="ORF">AMAG_04708</name>
</gene>
<evidence type="ECO:0000259" key="1">
    <source>
        <dbReference type="SMART" id="SM00913"/>
    </source>
</evidence>
<dbReference type="Proteomes" id="UP000054350">
    <property type="component" value="Unassembled WGS sequence"/>
</dbReference>
<feature type="domain" description="Importin N-terminal" evidence="1">
    <location>
        <begin position="24"/>
        <end position="95"/>
    </location>
</feature>
<keyword evidence="3" id="KW-1185">Reference proteome</keyword>
<organism evidence="2 3">
    <name type="scientific">Allomyces macrogynus (strain ATCC 38327)</name>
    <name type="common">Allomyces javanicus var. macrogynus</name>
    <dbReference type="NCBI Taxonomy" id="578462"/>
    <lineage>
        <taxon>Eukaryota</taxon>
        <taxon>Fungi</taxon>
        <taxon>Fungi incertae sedis</taxon>
        <taxon>Blastocladiomycota</taxon>
        <taxon>Blastocladiomycetes</taxon>
        <taxon>Blastocladiales</taxon>
        <taxon>Blastocladiaceae</taxon>
        <taxon>Allomyces</taxon>
    </lineage>
</organism>
<dbReference type="VEuPathDB" id="FungiDB:AMAG_04708"/>
<dbReference type="Gene3D" id="1.25.10.10">
    <property type="entry name" value="Leucine-rich Repeat Variant"/>
    <property type="match status" value="1"/>
</dbReference>
<dbReference type="Pfam" id="PF24139">
    <property type="entry name" value="TPR_TNPO3_IPO13_4th"/>
    <property type="match status" value="1"/>
</dbReference>
<dbReference type="eggNOG" id="KOG2081">
    <property type="taxonomic scope" value="Eukaryota"/>
</dbReference>
<sequence>MNNDFLNAVGTLYSATQESLRQTAAHWLEQFEASDAAWEVATTTLAAPPTTQGVTFEARVFAAQVIRHKVTRDLYKLAPAQVAQLREAILNILGTTQPAPPSAAVVTQLCCALAEMAIHTTGDWTDPVATVTERFSAREETRLVFLEFLTVLPEELFACENLLTREEWADKFASLIRAHATNLFHSLVSTLQSGQASTSQLKKKLFACVESWMSTKAVPLEAITATPIIPMSFEALQQDDLFDSAVSILSCIWDEAQADITNGSPGGLAIVQASLPFLSQCGQMVQDAEDDEDQAKGMVKLITSAANAMLTPIVTQPDQFGTLITLVLDVSSYPFAEVVTPTFDFWFYLTESLLDGEADPTPFIPVYDKLVTVLTRQVRYPADLDQWTAKDRDDFRELRHGMGDVLKNCSHILGEDRVLGQCLSLMEQWANAPATHRMWQDAEAILFALRALGAVVHTDEEKVMPLIMRQLPALSALHSKLKYAALLVLSTYTRWTRMHPDMFGLQMELISSGFSDPESCTAAARALKHLAQDCGPQLHPYLQSLHPFYVSSLMTLTSDDAMAVAEAVAFMIAGAPPTEIMQLLNMFATPLVQQLTPSADVPRLRSVLYRLAVFVRVVQPAPEALQAAGLTSYPVLDFVTALWPYLVAVLDKHALDDPVTEGVSKIIRYTLMPNCIAAYTPDLLNRVVSLLVTQYSTTHYSCWLWVSNHVVAQFAKTEQWVAPVLQLIQQLVDITIAFVNKDGFGPAFEAVDETFGLLCTFANTLYPQFVAWLASRPEILQLGVAAVQHIDHPRTMSSLIFFFYEVTRLLGPEPRPSHIPHGIDASPAVQRALLPVAPSLVQVLIQRRVDDAIPSESFNDLTCALRCIGELFPNEFGAWATQALAGMAFLTQGEVQGMVRELQQAVVQNSYSRVRDTINKVVMLHQRRSKRGNAQNDRRRR</sequence>
<dbReference type="InterPro" id="IPR011989">
    <property type="entry name" value="ARM-like"/>
</dbReference>
<dbReference type="OMA" id="LECITSW"/>
<dbReference type="InterPro" id="IPR057941">
    <property type="entry name" value="TPR_TNPO3_IPO13_2nd"/>
</dbReference>
<dbReference type="InterPro" id="IPR013598">
    <property type="entry name" value="Exportin-1/Importin-b-like"/>
</dbReference>
<dbReference type="GO" id="GO:0031267">
    <property type="term" value="F:small GTPase binding"/>
    <property type="evidence" value="ECO:0007669"/>
    <property type="project" value="InterPro"/>
</dbReference>
<name>A0A0L0S5P6_ALLM3</name>
<dbReference type="GO" id="GO:0006606">
    <property type="term" value="P:protein import into nucleus"/>
    <property type="evidence" value="ECO:0007669"/>
    <property type="project" value="TreeGrafter"/>
</dbReference>
<dbReference type="EMBL" id="GG745332">
    <property type="protein sequence ID" value="KNE57863.1"/>
    <property type="molecule type" value="Genomic_DNA"/>
</dbReference>
<dbReference type="InterPro" id="IPR016024">
    <property type="entry name" value="ARM-type_fold"/>
</dbReference>
<dbReference type="GO" id="GO:0005737">
    <property type="term" value="C:cytoplasm"/>
    <property type="evidence" value="ECO:0007669"/>
    <property type="project" value="TreeGrafter"/>
</dbReference>
<evidence type="ECO:0000313" key="3">
    <source>
        <dbReference type="Proteomes" id="UP000054350"/>
    </source>
</evidence>
<dbReference type="PANTHER" id="PTHR12363:SF53">
    <property type="entry name" value="MRNA TRANSPORT REGULATOR MTR10"/>
    <property type="match status" value="1"/>
</dbReference>
<dbReference type="STRING" id="578462.A0A0L0S5P6"/>
<protein>
    <recommendedName>
        <fullName evidence="1">Importin N-terminal domain-containing protein</fullName>
    </recommendedName>
</protein>
<dbReference type="InterPro" id="IPR051345">
    <property type="entry name" value="Importin_beta-like_NTR"/>
</dbReference>
<dbReference type="Pfam" id="PF08389">
    <property type="entry name" value="Xpo1"/>
    <property type="match status" value="1"/>
</dbReference>
<dbReference type="PANTHER" id="PTHR12363">
    <property type="entry name" value="TRANSPORTIN 3 AND IMPORTIN 13"/>
    <property type="match status" value="1"/>
</dbReference>
<dbReference type="SUPFAM" id="SSF48371">
    <property type="entry name" value="ARM repeat"/>
    <property type="match status" value="1"/>
</dbReference>
<reference evidence="3" key="2">
    <citation type="submission" date="2009-11" db="EMBL/GenBank/DDBJ databases">
        <title>The Genome Sequence of Allomyces macrogynus strain ATCC 38327.</title>
        <authorList>
            <consortium name="The Broad Institute Genome Sequencing Platform"/>
            <person name="Russ C."/>
            <person name="Cuomo C."/>
            <person name="Shea T."/>
            <person name="Young S.K."/>
            <person name="Zeng Q."/>
            <person name="Koehrsen M."/>
            <person name="Haas B."/>
            <person name="Borodovsky M."/>
            <person name="Guigo R."/>
            <person name="Alvarado L."/>
            <person name="Berlin A."/>
            <person name="Borenstein D."/>
            <person name="Chen Z."/>
            <person name="Engels R."/>
            <person name="Freedman E."/>
            <person name="Gellesch M."/>
            <person name="Goldberg J."/>
            <person name="Griggs A."/>
            <person name="Gujja S."/>
            <person name="Heiman D."/>
            <person name="Hepburn T."/>
            <person name="Howarth C."/>
            <person name="Jen D."/>
            <person name="Larson L."/>
            <person name="Lewis B."/>
            <person name="Mehta T."/>
            <person name="Park D."/>
            <person name="Pearson M."/>
            <person name="Roberts A."/>
            <person name="Saif S."/>
            <person name="Shenoy N."/>
            <person name="Sisk P."/>
            <person name="Stolte C."/>
            <person name="Sykes S."/>
            <person name="Walk T."/>
            <person name="White J."/>
            <person name="Yandava C."/>
            <person name="Burger G."/>
            <person name="Gray M.W."/>
            <person name="Holland P.W.H."/>
            <person name="King N."/>
            <person name="Lang F.B.F."/>
            <person name="Roger A.J."/>
            <person name="Ruiz-Trillo I."/>
            <person name="Lander E."/>
            <person name="Nusbaum C."/>
        </authorList>
    </citation>
    <scope>NUCLEOTIDE SEQUENCE [LARGE SCALE GENOMIC DNA]</scope>
    <source>
        <strain evidence="3">ATCC 38327</strain>
    </source>
</reference>
<reference evidence="2 3" key="1">
    <citation type="submission" date="2009-11" db="EMBL/GenBank/DDBJ databases">
        <title>Annotation of Allomyces macrogynus ATCC 38327.</title>
        <authorList>
            <consortium name="The Broad Institute Genome Sequencing Platform"/>
            <person name="Russ C."/>
            <person name="Cuomo C."/>
            <person name="Burger G."/>
            <person name="Gray M.W."/>
            <person name="Holland P.W.H."/>
            <person name="King N."/>
            <person name="Lang F.B.F."/>
            <person name="Roger A.J."/>
            <person name="Ruiz-Trillo I."/>
            <person name="Young S.K."/>
            <person name="Zeng Q."/>
            <person name="Gargeya S."/>
            <person name="Fitzgerald M."/>
            <person name="Haas B."/>
            <person name="Abouelleil A."/>
            <person name="Alvarado L."/>
            <person name="Arachchi H.M."/>
            <person name="Berlin A."/>
            <person name="Chapman S.B."/>
            <person name="Gearin G."/>
            <person name="Goldberg J."/>
            <person name="Griggs A."/>
            <person name="Gujja S."/>
            <person name="Hansen M."/>
            <person name="Heiman D."/>
            <person name="Howarth C."/>
            <person name="Larimer J."/>
            <person name="Lui A."/>
            <person name="MacDonald P.J.P."/>
            <person name="McCowen C."/>
            <person name="Montmayeur A."/>
            <person name="Murphy C."/>
            <person name="Neiman D."/>
            <person name="Pearson M."/>
            <person name="Priest M."/>
            <person name="Roberts A."/>
            <person name="Saif S."/>
            <person name="Shea T."/>
            <person name="Sisk P."/>
            <person name="Stolte C."/>
            <person name="Sykes S."/>
            <person name="Wortman J."/>
            <person name="Nusbaum C."/>
            <person name="Birren B."/>
        </authorList>
    </citation>
    <scope>NUCLEOTIDE SEQUENCE [LARGE SCALE GENOMIC DNA]</scope>
    <source>
        <strain evidence="2 3">ATCC 38327</strain>
    </source>
</reference>
<dbReference type="SMART" id="SM00913">
    <property type="entry name" value="IBN_N"/>
    <property type="match status" value="1"/>
</dbReference>
<dbReference type="Pfam" id="PF24138">
    <property type="entry name" value="TPR_TNPO3_IPO13_2nd"/>
    <property type="match status" value="1"/>
</dbReference>
<dbReference type="OrthoDB" id="435593at2759"/>
<dbReference type="InterPro" id="IPR001494">
    <property type="entry name" value="Importin-beta_N"/>
</dbReference>
<proteinExistence type="predicted"/>
<dbReference type="AlphaFoldDB" id="A0A0L0S5P6"/>
<evidence type="ECO:0000313" key="2">
    <source>
        <dbReference type="EMBL" id="KNE57863.1"/>
    </source>
</evidence>
<dbReference type="InterPro" id="IPR058537">
    <property type="entry name" value="TPR_TNPO3_IPO13_4th"/>
</dbReference>
<accession>A0A0L0S5P6</accession>